<comment type="caution">
    <text evidence="1">The sequence shown here is derived from an EMBL/GenBank/DDBJ whole genome shotgun (WGS) entry which is preliminary data.</text>
</comment>
<evidence type="ECO:0008006" key="3">
    <source>
        <dbReference type="Google" id="ProtNLM"/>
    </source>
</evidence>
<keyword evidence="2" id="KW-1185">Reference proteome</keyword>
<organism evidence="1 2">
    <name type="scientific">Pseudomonas ekonensis</name>
    <dbReference type="NCBI Taxonomy" id="2842353"/>
    <lineage>
        <taxon>Bacteria</taxon>
        <taxon>Pseudomonadati</taxon>
        <taxon>Pseudomonadota</taxon>
        <taxon>Gammaproteobacteria</taxon>
        <taxon>Pseudomonadales</taxon>
        <taxon>Pseudomonadaceae</taxon>
        <taxon>Pseudomonas</taxon>
    </lineage>
</organism>
<reference evidence="1 2" key="1">
    <citation type="submission" date="2021-06" db="EMBL/GenBank/DDBJ databases">
        <title>Updating the genus Pseudomonas: Description of 43 new species and partition of the Pseudomonas putida group.</title>
        <authorList>
            <person name="Girard L."/>
            <person name="Lood C."/>
            <person name="Vandamme P."/>
            <person name="Rokni-Zadeh H."/>
            <person name="Van Noort V."/>
            <person name="Hofte M."/>
            <person name="Lavigne R."/>
            <person name="De Mot R."/>
        </authorList>
    </citation>
    <scope>NUCLEOTIDE SEQUENCE [LARGE SCALE GENOMIC DNA]</scope>
    <source>
        <strain evidence="1 2">COR58</strain>
    </source>
</reference>
<protein>
    <recommendedName>
        <fullName evidence="3">DUF982 domain-containing protein</fullName>
    </recommendedName>
</protein>
<dbReference type="EMBL" id="JAHSTS010000002">
    <property type="protein sequence ID" value="MBV4459195.1"/>
    <property type="molecule type" value="Genomic_DNA"/>
</dbReference>
<dbReference type="RefSeq" id="WP_217892791.1">
    <property type="nucleotide sequence ID" value="NZ_JAHSTS010000002.1"/>
</dbReference>
<proteinExistence type="predicted"/>
<evidence type="ECO:0000313" key="1">
    <source>
        <dbReference type="EMBL" id="MBV4459195.1"/>
    </source>
</evidence>
<evidence type="ECO:0000313" key="2">
    <source>
        <dbReference type="Proteomes" id="UP000765224"/>
    </source>
</evidence>
<accession>A0ABS6PFF0</accession>
<sequence>MAYAICSEQARPLMMINSSPIRTRDDLSFTARNALGHMVNWPQNNPGVATDWEKGIAFFEQEVGALASFDETAAFEAIQFAITGMGGRYTCLEIGFSESIARAAVLGLRAMRAGEARFEPSEEDDQ</sequence>
<dbReference type="Proteomes" id="UP000765224">
    <property type="component" value="Unassembled WGS sequence"/>
</dbReference>
<gene>
    <name evidence="1" type="ORF">KVG96_14645</name>
</gene>
<name>A0ABS6PFF0_9PSED</name>